<dbReference type="InterPro" id="IPR015917">
    <property type="entry name" value="Pept_C14A"/>
</dbReference>
<name>A0A1G8N0H6_9RHOB</name>
<comment type="similarity">
    <text evidence="1">Belongs to the peptidase C14A family.</text>
</comment>
<dbReference type="Pfam" id="PF13308">
    <property type="entry name" value="YARHG"/>
    <property type="match status" value="1"/>
</dbReference>
<dbReference type="SUPFAM" id="SSF52129">
    <property type="entry name" value="Caspase-like"/>
    <property type="match status" value="1"/>
</dbReference>
<feature type="domain" description="Caspase family p20" evidence="2">
    <location>
        <begin position="26"/>
        <end position="155"/>
    </location>
</feature>
<dbReference type="AlphaFoldDB" id="A0A1G8N0H6"/>
<dbReference type="InterPro" id="IPR001309">
    <property type="entry name" value="Pept_C14_p20"/>
</dbReference>
<dbReference type="GO" id="GO:0006508">
    <property type="term" value="P:proteolysis"/>
    <property type="evidence" value="ECO:0007669"/>
    <property type="project" value="InterPro"/>
</dbReference>
<dbReference type="InterPro" id="IPR029030">
    <property type="entry name" value="Caspase-like_dom_sf"/>
</dbReference>
<sequence length="424" mass="44915">MPLLRLLFFLFLCVAPIVVPSAGRADGRVALVIGNSSYPGDGYLPNAAQDARDVSAALRRIGFDVHDGYDLTRIEMLRLTADVTAKLSEGDVALFYFSGHGVQIGAENFVIPVDAHGATADEMKASSVSLQAILKEMELRADTNIIILDACRNNPFTAEAKGRSLGSAARGLAKVDAGIGSYIAFSTQPGNVALDGAGRNSPFTSALLRHITSANDDLHELMRKVRGDVVRDTGGAQVPWENSSLIERVYLSAAPPASAVQAPPATVPPPPVQTAPATRSGEFTHMVSGLDPNGDYFLALRNGTTSGAQRIAKMSEGTRLVVLGAQGSWLNVRTETGLTGWAHSNWITALQPRAAGANQCDALWYQRNAFFARHGYCFRSARGQAAFPNANCNPGLTAANVPLSPAERAEIAQIKALETSLGCS</sequence>
<dbReference type="InterPro" id="IPR052039">
    <property type="entry name" value="Caspase-related_regulators"/>
</dbReference>
<evidence type="ECO:0000256" key="1">
    <source>
        <dbReference type="ARBA" id="ARBA00010134"/>
    </source>
</evidence>
<dbReference type="SMART" id="SM00115">
    <property type="entry name" value="CASc"/>
    <property type="match status" value="1"/>
</dbReference>
<reference evidence="3 4" key="1">
    <citation type="submission" date="2016-10" db="EMBL/GenBank/DDBJ databases">
        <authorList>
            <person name="de Groot N.N."/>
        </authorList>
    </citation>
    <scope>NUCLEOTIDE SEQUENCE [LARGE SCALE GENOMIC DNA]</scope>
    <source>
        <strain evidence="3 4">DSM 28010</strain>
    </source>
</reference>
<dbReference type="Gene3D" id="3.40.50.1460">
    <property type="match status" value="1"/>
</dbReference>
<organism evidence="3 4">
    <name type="scientific">Lutimaribacter saemankumensis</name>
    <dbReference type="NCBI Taxonomy" id="490829"/>
    <lineage>
        <taxon>Bacteria</taxon>
        <taxon>Pseudomonadati</taxon>
        <taxon>Pseudomonadota</taxon>
        <taxon>Alphaproteobacteria</taxon>
        <taxon>Rhodobacterales</taxon>
        <taxon>Roseobacteraceae</taxon>
        <taxon>Lutimaribacter</taxon>
    </lineage>
</organism>
<dbReference type="InterPro" id="IPR025582">
    <property type="entry name" value="YARHG_dom"/>
</dbReference>
<dbReference type="Pfam" id="PF08239">
    <property type="entry name" value="SH3_3"/>
    <property type="match status" value="1"/>
</dbReference>
<evidence type="ECO:0000259" key="2">
    <source>
        <dbReference type="PROSITE" id="PS50208"/>
    </source>
</evidence>
<evidence type="ECO:0000313" key="4">
    <source>
        <dbReference type="Proteomes" id="UP000199340"/>
    </source>
</evidence>
<dbReference type="InterPro" id="IPR003646">
    <property type="entry name" value="SH3-like_bac-type"/>
</dbReference>
<dbReference type="GO" id="GO:0004197">
    <property type="term" value="F:cysteine-type endopeptidase activity"/>
    <property type="evidence" value="ECO:0007669"/>
    <property type="project" value="InterPro"/>
</dbReference>
<dbReference type="OrthoDB" id="9816009at2"/>
<protein>
    <submittedName>
        <fullName evidence="3">SH3 domain-containing protein</fullName>
    </submittedName>
</protein>
<dbReference type="Gene3D" id="2.30.30.40">
    <property type="entry name" value="SH3 Domains"/>
    <property type="match status" value="1"/>
</dbReference>
<dbReference type="EMBL" id="FNEB01000005">
    <property type="protein sequence ID" value="SDI73684.1"/>
    <property type="molecule type" value="Genomic_DNA"/>
</dbReference>
<dbReference type="PROSITE" id="PS50208">
    <property type="entry name" value="CASPASE_P20"/>
    <property type="match status" value="1"/>
</dbReference>
<dbReference type="PANTHER" id="PTHR22576:SF37">
    <property type="entry name" value="MUCOSA-ASSOCIATED LYMPHOID TISSUE LYMPHOMA TRANSLOCATION PROTEIN 1"/>
    <property type="match status" value="1"/>
</dbReference>
<gene>
    <name evidence="3" type="ORF">SAMN05421850_10516</name>
</gene>
<dbReference type="InterPro" id="IPR011600">
    <property type="entry name" value="Pept_C14_caspase"/>
</dbReference>
<proteinExistence type="inferred from homology"/>
<keyword evidence="4" id="KW-1185">Reference proteome</keyword>
<dbReference type="SMART" id="SM01324">
    <property type="entry name" value="YARHG"/>
    <property type="match status" value="1"/>
</dbReference>
<evidence type="ECO:0000313" key="3">
    <source>
        <dbReference type="EMBL" id="SDI73684.1"/>
    </source>
</evidence>
<dbReference type="Proteomes" id="UP000199340">
    <property type="component" value="Unassembled WGS sequence"/>
</dbReference>
<dbReference type="Pfam" id="PF00656">
    <property type="entry name" value="Peptidase_C14"/>
    <property type="match status" value="1"/>
</dbReference>
<dbReference type="STRING" id="490829.SAMN05421850_10516"/>
<dbReference type="PANTHER" id="PTHR22576">
    <property type="entry name" value="MUCOSA ASSOCIATED LYMPHOID TISSUE LYMPHOMA TRANSLOCATION PROTEIN 1/PARACASPASE"/>
    <property type="match status" value="1"/>
</dbReference>
<accession>A0A1G8N0H6</accession>